<accession>A0ACC2IMC3</accession>
<evidence type="ECO:0000313" key="2">
    <source>
        <dbReference type="Proteomes" id="UP001153331"/>
    </source>
</evidence>
<name>A0ACC2IMC3_9PLEO</name>
<sequence>MAVPTLRILIDGDSDRVYRRGDKVTGRIAFVAEEQEHIESFKLVFAGSCVTKTTRRAHDSNSKNDFEERIRFFNYEREVVPRSTLSPNKYSWSFEFTFPENTQQSYKRLTRGAHYLREPHPLPPSFQLKTNMPGGAAQISYFVQARLILSGSRDVRKVKQMLAYRPTAHESLPREPNLTTGILYGQAWKPSRKSDPRSTVDKVLRRSTDRLPSIVPTILYPEQIAPGQHIPISISLLNTRDRTNEAQAECTIDSLCVTISTYSTTMCGHTITQPEDIISKHVNCISRTDMNKAIPFNKTRALTSNFRLVNDAECVPTFKTYTITRRYMLGVVIGLKFGDQHFSVRHSAPLEILPRPSRSLSLPPLDEGEEAEPLPIYTPREPSREFAPDYESIYVRSRSSSATGSLARWSTVGSSVASAGSSISSSSSTSVVELSTPPSEVDEPVFLRQGVAAG</sequence>
<evidence type="ECO:0000313" key="1">
    <source>
        <dbReference type="EMBL" id="KAJ8116252.1"/>
    </source>
</evidence>
<gene>
    <name evidence="1" type="ORF">OPT61_g2282</name>
</gene>
<dbReference type="Proteomes" id="UP001153331">
    <property type="component" value="Unassembled WGS sequence"/>
</dbReference>
<dbReference type="EMBL" id="JAPHNI010000102">
    <property type="protein sequence ID" value="KAJ8116252.1"/>
    <property type="molecule type" value="Genomic_DNA"/>
</dbReference>
<proteinExistence type="predicted"/>
<protein>
    <submittedName>
        <fullName evidence="1">Uncharacterized protein</fullName>
    </submittedName>
</protein>
<reference evidence="1" key="1">
    <citation type="submission" date="2022-11" db="EMBL/GenBank/DDBJ databases">
        <title>Genome Sequence of Boeremia exigua.</title>
        <authorList>
            <person name="Buettner E."/>
        </authorList>
    </citation>
    <scope>NUCLEOTIDE SEQUENCE</scope>
    <source>
        <strain evidence="1">CU02</strain>
    </source>
</reference>
<organism evidence="1 2">
    <name type="scientific">Boeremia exigua</name>
    <dbReference type="NCBI Taxonomy" id="749465"/>
    <lineage>
        <taxon>Eukaryota</taxon>
        <taxon>Fungi</taxon>
        <taxon>Dikarya</taxon>
        <taxon>Ascomycota</taxon>
        <taxon>Pezizomycotina</taxon>
        <taxon>Dothideomycetes</taxon>
        <taxon>Pleosporomycetidae</taxon>
        <taxon>Pleosporales</taxon>
        <taxon>Pleosporineae</taxon>
        <taxon>Didymellaceae</taxon>
        <taxon>Boeremia</taxon>
    </lineage>
</organism>
<comment type="caution">
    <text evidence="1">The sequence shown here is derived from an EMBL/GenBank/DDBJ whole genome shotgun (WGS) entry which is preliminary data.</text>
</comment>
<keyword evidence="2" id="KW-1185">Reference proteome</keyword>